<dbReference type="EMBL" id="MJUW02000100">
    <property type="protein sequence ID" value="OQD45252.1"/>
    <property type="molecule type" value="Genomic_DNA"/>
</dbReference>
<evidence type="ECO:0000256" key="4">
    <source>
        <dbReference type="ARBA" id="ARBA00023136"/>
    </source>
</evidence>
<comment type="similarity">
    <text evidence="5">Belongs to the binding-protein-dependent transport system permease family.</text>
</comment>
<feature type="domain" description="ABC transmembrane type-1" evidence="6">
    <location>
        <begin position="63"/>
        <end position="257"/>
    </location>
</feature>
<sequence length="573" mass="63974">MGLLQNTLPPKKRIKRPFTWGDVIVILLMAVLLYGGARLSFDSPLIIEGPQISLNPFALPWYTLLSVGRMFGAYILSLLFTLTYGRIAAYNRHAESVLMPLLDVLQSVPILSFLPIVLLGLSAILPERVAAELAAVVLIFTSQAWNMTFGWYQSLTTIPRELLEASSIFRLNTWMRFKRLELPFAMIGLIWNSVMSWAGGWFFLMASEIFTVGSKDFRLPGLGAYLQEASNQGNFYCIALGLAALIFTIVALDQFVWRPLLAWSDRFKVEMVESDQPPTSWFYDAVHTSRLFLWIRSVLLKVNEQFDLWIIRRAPMRLYTEVKTSKRNWKIGIFYSLTGGLLLYGGYRAVLMLVLIPSTQWAQIGIGAFATFLRVSLSLVIALLWTIPVGVAIGTNRRVAAILQPIVQVTAAVPATAIFPIILLIFIDVTGGLNIAAVFLMLMGTQWYLLFNIIAGASAIPQDLKNTTSILQLSRWETWRTLILPALFPFIITGAITASGGAWNASIVAEYVNFGGQTLFATGIGSLISQATAKGDYPLLLASTLSMILAVILINRLFWRRLYKLADEKYRMG</sequence>
<evidence type="ECO:0000256" key="2">
    <source>
        <dbReference type="ARBA" id="ARBA00022692"/>
    </source>
</evidence>
<dbReference type="InterPro" id="IPR035906">
    <property type="entry name" value="MetI-like_sf"/>
</dbReference>
<dbReference type="Gene3D" id="1.10.3720.10">
    <property type="entry name" value="MetI-like"/>
    <property type="match status" value="2"/>
</dbReference>
<comment type="caution">
    <text evidence="7">The sequence shown here is derived from an EMBL/GenBank/DDBJ whole genome shotgun (WGS) entry which is preliminary data.</text>
</comment>
<dbReference type="InterPro" id="IPR000515">
    <property type="entry name" value="MetI-like"/>
</dbReference>
<evidence type="ECO:0000259" key="6">
    <source>
        <dbReference type="PROSITE" id="PS50928"/>
    </source>
</evidence>
<feature type="transmembrane region" description="Helical" evidence="5">
    <location>
        <begin position="537"/>
        <end position="559"/>
    </location>
</feature>
<dbReference type="GO" id="GO:0055085">
    <property type="term" value="P:transmembrane transport"/>
    <property type="evidence" value="ECO:0007669"/>
    <property type="project" value="InterPro"/>
</dbReference>
<dbReference type="AlphaFoldDB" id="A0A1V6LYL3"/>
<dbReference type="CDD" id="cd06261">
    <property type="entry name" value="TM_PBP2"/>
    <property type="match status" value="2"/>
</dbReference>
<dbReference type="Pfam" id="PF00528">
    <property type="entry name" value="BPD_transp_1"/>
    <property type="match status" value="2"/>
</dbReference>
<comment type="subcellular location">
    <subcellularLocation>
        <location evidence="1 5">Cell membrane</location>
        <topology evidence="1 5">Multi-pass membrane protein</topology>
    </subcellularLocation>
</comment>
<evidence type="ECO:0000256" key="1">
    <source>
        <dbReference type="ARBA" id="ARBA00004651"/>
    </source>
</evidence>
<protein>
    <submittedName>
        <fullName evidence="7">ABC transporter permease</fullName>
    </submittedName>
</protein>
<evidence type="ECO:0000313" key="8">
    <source>
        <dbReference type="Proteomes" id="UP000242219"/>
    </source>
</evidence>
<feature type="transmembrane region" description="Helical" evidence="5">
    <location>
        <begin position="97"/>
        <end position="121"/>
    </location>
</feature>
<feature type="transmembrane region" description="Helical" evidence="5">
    <location>
        <begin position="61"/>
        <end position="85"/>
    </location>
</feature>
<dbReference type="GO" id="GO:0005886">
    <property type="term" value="C:plasma membrane"/>
    <property type="evidence" value="ECO:0007669"/>
    <property type="project" value="UniProtKB-SubCell"/>
</dbReference>
<dbReference type="SUPFAM" id="SSF161098">
    <property type="entry name" value="MetI-like"/>
    <property type="match status" value="2"/>
</dbReference>
<feature type="transmembrane region" description="Helical" evidence="5">
    <location>
        <begin position="184"/>
        <end position="213"/>
    </location>
</feature>
<feature type="transmembrane region" description="Helical" evidence="5">
    <location>
        <begin position="362"/>
        <end position="385"/>
    </location>
</feature>
<evidence type="ECO:0000256" key="5">
    <source>
        <dbReference type="RuleBase" id="RU363032"/>
    </source>
</evidence>
<feature type="transmembrane region" description="Helical" evidence="5">
    <location>
        <begin position="481"/>
        <end position="503"/>
    </location>
</feature>
<accession>A0A1V6LYL3</accession>
<dbReference type="Proteomes" id="UP000242219">
    <property type="component" value="Unassembled WGS sequence"/>
</dbReference>
<keyword evidence="5" id="KW-0813">Transport</keyword>
<evidence type="ECO:0000313" key="7">
    <source>
        <dbReference type="EMBL" id="OQD45252.1"/>
    </source>
</evidence>
<feature type="transmembrane region" description="Helical" evidence="5">
    <location>
        <begin position="406"/>
        <end position="427"/>
    </location>
</feature>
<feature type="transmembrane region" description="Helical" evidence="5">
    <location>
        <begin position="20"/>
        <end position="41"/>
    </location>
</feature>
<keyword evidence="4 5" id="KW-0472">Membrane</keyword>
<gene>
    <name evidence="7" type="ORF">BIY37_09435</name>
</gene>
<reference evidence="7 8" key="1">
    <citation type="journal article" date="2016" name="Genome Announc.">
        <title>Draft Genome Sequence of the Anaerobic Ammonium-Oxidizing Bacterium 'Candidatus Brocadia sp. 40'.</title>
        <authorList>
            <person name="Ali M."/>
            <person name="Haroon M.F."/>
            <person name="Narita Y."/>
            <person name="Zhang L."/>
            <person name="Rangel Shaw D."/>
            <person name="Okabe S."/>
            <person name="Saikaly P.E."/>
        </authorList>
    </citation>
    <scope>NUCLEOTIDE SEQUENCE [LARGE SCALE GENOMIC DNA]</scope>
    <source>
        <strain evidence="7 8">40</strain>
    </source>
</reference>
<evidence type="ECO:0000256" key="3">
    <source>
        <dbReference type="ARBA" id="ARBA00022989"/>
    </source>
</evidence>
<proteinExistence type="inferred from homology"/>
<feature type="transmembrane region" description="Helical" evidence="5">
    <location>
        <begin position="333"/>
        <end position="356"/>
    </location>
</feature>
<keyword evidence="8" id="KW-1185">Reference proteome</keyword>
<feature type="transmembrane region" description="Helical" evidence="5">
    <location>
        <begin position="133"/>
        <end position="152"/>
    </location>
</feature>
<organism evidence="7 8">
    <name type="scientific">Candidatus Brocadia sapporoensis</name>
    <dbReference type="NCBI Taxonomy" id="392547"/>
    <lineage>
        <taxon>Bacteria</taxon>
        <taxon>Pseudomonadati</taxon>
        <taxon>Planctomycetota</taxon>
        <taxon>Candidatus Brocadiia</taxon>
        <taxon>Candidatus Brocadiales</taxon>
        <taxon>Candidatus Brocadiaceae</taxon>
        <taxon>Candidatus Brocadia</taxon>
    </lineage>
</organism>
<dbReference type="PROSITE" id="PS50928">
    <property type="entry name" value="ABC_TM1"/>
    <property type="match status" value="2"/>
</dbReference>
<dbReference type="RefSeq" id="WP_070067601.1">
    <property type="nucleotide sequence ID" value="NZ_MJUW02000100.1"/>
</dbReference>
<feature type="domain" description="ABC transmembrane type-1" evidence="6">
    <location>
        <begin position="368"/>
        <end position="558"/>
    </location>
</feature>
<keyword evidence="3 5" id="KW-1133">Transmembrane helix</keyword>
<dbReference type="PANTHER" id="PTHR42744">
    <property type="entry name" value="BINDING-PROTEIN-DEPENDENT TRANSPORT SYSTEMS INNER MEMBRANE COMPONENT"/>
    <property type="match status" value="1"/>
</dbReference>
<feature type="transmembrane region" description="Helical" evidence="5">
    <location>
        <begin position="233"/>
        <end position="252"/>
    </location>
</feature>
<keyword evidence="2 5" id="KW-0812">Transmembrane</keyword>
<feature type="transmembrane region" description="Helical" evidence="5">
    <location>
        <begin position="433"/>
        <end position="460"/>
    </location>
</feature>
<name>A0A1V6LYL3_9BACT</name>
<dbReference type="PANTHER" id="PTHR42744:SF1">
    <property type="entry name" value="BINDING-PROTEIN-DEPENDENT TRANSPORT SYSTEMS INNER MEMBRANE COMPONENT"/>
    <property type="match status" value="1"/>
</dbReference>